<accession>A0AAE1B6V0</accession>
<sequence length="283" mass="31878">MEMETRIKEPMMSCKRHKSKERSIFLCLSIRHPSHAIRFVTVTPRDGSTHHRSKGSIRGVNHLGVTGQQVCQGIAQYQQQFSFESIRGFLAEWSEKWFSAFQWYGPKGYFTTGVVYNIKDYRWVEATVSCCEGSMLTRYRLCVSACSEGDHLHNPRWFAGGGEDSFIPMVLVSRVSGRCYLLHSTPTYTLSRSIDWRGHGNRFSSSPSRPCPPFLSPFRDKACDIIPCDPLQTAIIVPVTFTAVPPLAQRPLPVRVTFNIGRVHFEGHAVAGRGGQGPLDPRV</sequence>
<proteinExistence type="predicted"/>
<evidence type="ECO:0000313" key="2">
    <source>
        <dbReference type="Proteomes" id="UP001283361"/>
    </source>
</evidence>
<dbReference type="EMBL" id="JAWDGP010000503">
    <property type="protein sequence ID" value="KAK3800046.1"/>
    <property type="molecule type" value="Genomic_DNA"/>
</dbReference>
<dbReference type="AlphaFoldDB" id="A0AAE1B6V0"/>
<protein>
    <submittedName>
        <fullName evidence="1">Uncharacterized protein</fullName>
    </submittedName>
</protein>
<keyword evidence="2" id="KW-1185">Reference proteome</keyword>
<evidence type="ECO:0000313" key="1">
    <source>
        <dbReference type="EMBL" id="KAK3800046.1"/>
    </source>
</evidence>
<reference evidence="1" key="1">
    <citation type="journal article" date="2023" name="G3 (Bethesda)">
        <title>A reference genome for the long-term kleptoplast-retaining sea slug Elysia crispata morphotype clarki.</title>
        <authorList>
            <person name="Eastman K.E."/>
            <person name="Pendleton A.L."/>
            <person name="Shaikh M.A."/>
            <person name="Suttiyut T."/>
            <person name="Ogas R."/>
            <person name="Tomko P."/>
            <person name="Gavelis G."/>
            <person name="Widhalm J.R."/>
            <person name="Wisecaver J.H."/>
        </authorList>
    </citation>
    <scope>NUCLEOTIDE SEQUENCE</scope>
    <source>
        <strain evidence="1">ECLA1</strain>
    </source>
</reference>
<dbReference type="Proteomes" id="UP001283361">
    <property type="component" value="Unassembled WGS sequence"/>
</dbReference>
<comment type="caution">
    <text evidence="1">The sequence shown here is derived from an EMBL/GenBank/DDBJ whole genome shotgun (WGS) entry which is preliminary data.</text>
</comment>
<organism evidence="1 2">
    <name type="scientific">Elysia crispata</name>
    <name type="common">lettuce slug</name>
    <dbReference type="NCBI Taxonomy" id="231223"/>
    <lineage>
        <taxon>Eukaryota</taxon>
        <taxon>Metazoa</taxon>
        <taxon>Spiralia</taxon>
        <taxon>Lophotrochozoa</taxon>
        <taxon>Mollusca</taxon>
        <taxon>Gastropoda</taxon>
        <taxon>Heterobranchia</taxon>
        <taxon>Euthyneura</taxon>
        <taxon>Panpulmonata</taxon>
        <taxon>Sacoglossa</taxon>
        <taxon>Placobranchoidea</taxon>
        <taxon>Plakobranchidae</taxon>
        <taxon>Elysia</taxon>
    </lineage>
</organism>
<name>A0AAE1B6V0_9GAST</name>
<gene>
    <name evidence="1" type="ORF">RRG08_029768</name>
</gene>